<reference evidence="3" key="1">
    <citation type="journal article" date="2019" name="Int. J. Syst. Evol. Microbiol.">
        <title>The Global Catalogue of Microorganisms (GCM) 10K type strain sequencing project: providing services to taxonomists for standard genome sequencing and annotation.</title>
        <authorList>
            <consortium name="The Broad Institute Genomics Platform"/>
            <consortium name="The Broad Institute Genome Sequencing Center for Infectious Disease"/>
            <person name="Wu L."/>
            <person name="Ma J."/>
        </authorList>
    </citation>
    <scope>NUCLEOTIDE SEQUENCE [LARGE SCALE GENOMIC DNA]</scope>
    <source>
        <strain evidence="3">CGMCC 4.7357</strain>
    </source>
</reference>
<keyword evidence="3" id="KW-1185">Reference proteome</keyword>
<dbReference type="EMBL" id="JBHSGO010000198">
    <property type="protein sequence ID" value="MFC4666415.1"/>
    <property type="molecule type" value="Genomic_DNA"/>
</dbReference>
<organism evidence="2 3">
    <name type="scientific">Falsiporphyromonas endometrii</name>
    <dbReference type="NCBI Taxonomy" id="1387297"/>
    <lineage>
        <taxon>Bacteria</taxon>
        <taxon>Pseudomonadati</taxon>
        <taxon>Bacteroidota</taxon>
        <taxon>Bacteroidia</taxon>
        <taxon>Bacteroidales</taxon>
        <taxon>Porphyromonadaceae</taxon>
        <taxon>Falsiporphyromonas</taxon>
    </lineage>
</organism>
<gene>
    <name evidence="2" type="ORF">ACFO3G_07375</name>
</gene>
<keyword evidence="1" id="KW-0812">Transmembrane</keyword>
<evidence type="ECO:0000313" key="3">
    <source>
        <dbReference type="Proteomes" id="UP001596020"/>
    </source>
</evidence>
<protein>
    <submittedName>
        <fullName evidence="2">DUF805 domain-containing protein</fullName>
    </submittedName>
</protein>
<name>A0ABV9K889_9PORP</name>
<feature type="transmembrane region" description="Helical" evidence="1">
    <location>
        <begin position="96"/>
        <end position="118"/>
    </location>
</feature>
<evidence type="ECO:0000256" key="1">
    <source>
        <dbReference type="SAM" id="Phobius"/>
    </source>
</evidence>
<accession>A0ABV9K889</accession>
<dbReference type="Proteomes" id="UP001596020">
    <property type="component" value="Unassembled WGS sequence"/>
</dbReference>
<feature type="transmembrane region" description="Helical" evidence="1">
    <location>
        <begin position="29"/>
        <end position="50"/>
    </location>
</feature>
<comment type="caution">
    <text evidence="2">The sequence shown here is derived from an EMBL/GenBank/DDBJ whole genome shotgun (WGS) entry which is preliminary data.</text>
</comment>
<sequence length="136" mass="15815">MDEFVLIEYYFKCFRHYIDFSGRANRKEFWTFVVVNIIISIPFIILFLSGMWDYEECNNSTMLYIGAVLLFLWTVITGIPKISAAVRRLHDTGRSGFWLLILFLPGIGSLILITLLLLKGDDEENKYGFPPSDLFE</sequence>
<dbReference type="InterPro" id="IPR008523">
    <property type="entry name" value="DUF805"/>
</dbReference>
<dbReference type="PANTHER" id="PTHR34980:SF2">
    <property type="entry name" value="INNER MEMBRANE PROTEIN YHAH-RELATED"/>
    <property type="match status" value="1"/>
</dbReference>
<keyword evidence="1" id="KW-1133">Transmembrane helix</keyword>
<dbReference type="RefSeq" id="WP_380079460.1">
    <property type="nucleotide sequence ID" value="NZ_JBHSGO010000198.1"/>
</dbReference>
<evidence type="ECO:0000313" key="2">
    <source>
        <dbReference type="EMBL" id="MFC4666415.1"/>
    </source>
</evidence>
<proteinExistence type="predicted"/>
<dbReference type="Pfam" id="PF05656">
    <property type="entry name" value="DUF805"/>
    <property type="match status" value="1"/>
</dbReference>
<keyword evidence="1" id="KW-0472">Membrane</keyword>
<dbReference type="PANTHER" id="PTHR34980">
    <property type="entry name" value="INNER MEMBRANE PROTEIN-RELATED-RELATED"/>
    <property type="match status" value="1"/>
</dbReference>
<feature type="transmembrane region" description="Helical" evidence="1">
    <location>
        <begin position="62"/>
        <end position="84"/>
    </location>
</feature>